<feature type="region of interest" description="Disordered" evidence="1">
    <location>
        <begin position="120"/>
        <end position="143"/>
    </location>
</feature>
<protein>
    <submittedName>
        <fullName evidence="2">Uncharacterized protein</fullName>
    </submittedName>
</protein>
<name>A0ABX7CBN0_9HYPH</name>
<organism evidence="2 3">
    <name type="scientific">Devosia rhizoryzae</name>
    <dbReference type="NCBI Taxonomy" id="2774137"/>
    <lineage>
        <taxon>Bacteria</taxon>
        <taxon>Pseudomonadati</taxon>
        <taxon>Pseudomonadota</taxon>
        <taxon>Alphaproteobacteria</taxon>
        <taxon>Hyphomicrobiales</taxon>
        <taxon>Devosiaceae</taxon>
        <taxon>Devosia</taxon>
    </lineage>
</organism>
<dbReference type="Proteomes" id="UP000595857">
    <property type="component" value="Chromosome"/>
</dbReference>
<dbReference type="RefSeq" id="WP_201635262.1">
    <property type="nucleotide sequence ID" value="NZ_CP068046.1"/>
</dbReference>
<accession>A0ABX7CBN0</accession>
<reference evidence="2 3" key="1">
    <citation type="submission" date="2021-01" db="EMBL/GenBank/DDBJ databases">
        <title>Genome seq and assembly of Devosia sp. LEGU1.</title>
        <authorList>
            <person name="Chhetri G."/>
        </authorList>
    </citation>
    <scope>NUCLEOTIDE SEQUENCE [LARGE SCALE GENOMIC DNA]</scope>
    <source>
        <strain evidence="2 3">LEGU1</strain>
    </source>
</reference>
<proteinExistence type="predicted"/>
<keyword evidence="3" id="KW-1185">Reference proteome</keyword>
<evidence type="ECO:0000256" key="1">
    <source>
        <dbReference type="SAM" id="MobiDB-lite"/>
    </source>
</evidence>
<gene>
    <name evidence="2" type="ORF">JI748_03900</name>
</gene>
<dbReference type="EMBL" id="CP068046">
    <property type="protein sequence ID" value="QQR40167.1"/>
    <property type="molecule type" value="Genomic_DNA"/>
</dbReference>
<evidence type="ECO:0000313" key="2">
    <source>
        <dbReference type="EMBL" id="QQR40167.1"/>
    </source>
</evidence>
<sequence length="287" mass="29398">MQIDRRITNGLAWAGAVLVVAIPAADFAMRQLGPSVEAPQVAVVQAEPVEQAVALPTPAVQRPAAIQAPQNELAEVEVANAPAADPVITSASRPTNGTAVDKFIENGRELPSYISGAGNAAAAAPTRPSTPAAPAAPKPTPAPAVAAVPAVPAAPTPAVTTPKPVTAAPATAVAAVPPKPVAFPTPVSQRPPSVAQSTVRPLIVPQQQPPLIVDEAPPVLTADDLDDWESGPLSEFLASRGNRSQAAPAVEPEYDSNGFFLDEAPGRTIVQPLPRAYGEGFYYPFAD</sequence>
<feature type="compositionally biased region" description="Low complexity" evidence="1">
    <location>
        <begin position="120"/>
        <end position="133"/>
    </location>
</feature>
<evidence type="ECO:0000313" key="3">
    <source>
        <dbReference type="Proteomes" id="UP000595857"/>
    </source>
</evidence>